<protein>
    <submittedName>
        <fullName evidence="1">Uncharacterized protein</fullName>
    </submittedName>
</protein>
<evidence type="ECO:0000313" key="1">
    <source>
        <dbReference type="EMBL" id="KEY69084.1"/>
    </source>
</evidence>
<dbReference type="Proteomes" id="UP000028045">
    <property type="component" value="Unassembled WGS sequence"/>
</dbReference>
<sequence>MSWSSIPPNATNSYTFPGFDVYAPFTLSDADTVNWTLSYNVWGSVVEPQNNISDHNRNAETWSEFILDLPDELKNRDDFEVDDSWYFCGRYIWATQMTFQDEDGVDESCEGVVPDECLSVLRDAAESGDVCSFEGPFPDACSGYLTDIPGDEESVMWSFETRLNETGPRQRLSLEDDGRLGVGSLSFVRSRAGNFTEYDERMREYYIALFGFAQSPEDDDDDAGPGQPGNIRCLYASPVSGSRSFEEGSGADGHLFPSLTVLLGITTLLVAGLAL</sequence>
<dbReference type="AlphaFoldDB" id="A0A084AUV5"/>
<evidence type="ECO:0000313" key="2">
    <source>
        <dbReference type="Proteomes" id="UP000028045"/>
    </source>
</evidence>
<proteinExistence type="predicted"/>
<reference evidence="1 2" key="1">
    <citation type="journal article" date="2014" name="BMC Genomics">
        <title>Comparative genome sequencing reveals chemotype-specific gene clusters in the toxigenic black mold Stachybotrys.</title>
        <authorList>
            <person name="Semeiks J."/>
            <person name="Borek D."/>
            <person name="Otwinowski Z."/>
            <person name="Grishin N.V."/>
        </authorList>
    </citation>
    <scope>NUCLEOTIDE SEQUENCE [LARGE SCALE GENOMIC DNA]</scope>
    <source>
        <strain evidence="2">CBS 109288 / IBT 7711</strain>
    </source>
</reference>
<gene>
    <name evidence="1" type="ORF">S7711_11502</name>
</gene>
<name>A0A084AUV5_STACB</name>
<organism evidence="1 2">
    <name type="scientific">Stachybotrys chartarum (strain CBS 109288 / IBT 7711)</name>
    <name type="common">Toxic black mold</name>
    <name type="synonym">Stilbospora chartarum</name>
    <dbReference type="NCBI Taxonomy" id="1280523"/>
    <lineage>
        <taxon>Eukaryota</taxon>
        <taxon>Fungi</taxon>
        <taxon>Dikarya</taxon>
        <taxon>Ascomycota</taxon>
        <taxon>Pezizomycotina</taxon>
        <taxon>Sordariomycetes</taxon>
        <taxon>Hypocreomycetidae</taxon>
        <taxon>Hypocreales</taxon>
        <taxon>Stachybotryaceae</taxon>
        <taxon>Stachybotrys</taxon>
    </lineage>
</organism>
<accession>A0A084AUV5</accession>
<dbReference type="EMBL" id="KL648551">
    <property type="protein sequence ID" value="KEY69084.1"/>
    <property type="molecule type" value="Genomic_DNA"/>
</dbReference>
<keyword evidence="2" id="KW-1185">Reference proteome</keyword>
<dbReference type="HOGENOM" id="CLU_1012569_0_0_1"/>